<evidence type="ECO:0000313" key="2">
    <source>
        <dbReference type="Proteomes" id="UP000759537"/>
    </source>
</evidence>
<dbReference type="EMBL" id="WHVB01000030">
    <property type="protein sequence ID" value="KAF8468707.1"/>
    <property type="molecule type" value="Genomic_DNA"/>
</dbReference>
<proteinExistence type="predicted"/>
<comment type="caution">
    <text evidence="1">The sequence shown here is derived from an EMBL/GenBank/DDBJ whole genome shotgun (WGS) entry which is preliminary data.</text>
</comment>
<keyword evidence="2" id="KW-1185">Reference proteome</keyword>
<reference evidence="1" key="2">
    <citation type="journal article" date="2020" name="Nat. Commun.">
        <title>Large-scale genome sequencing of mycorrhizal fungi provides insights into the early evolution of symbiotic traits.</title>
        <authorList>
            <person name="Miyauchi S."/>
            <person name="Kiss E."/>
            <person name="Kuo A."/>
            <person name="Drula E."/>
            <person name="Kohler A."/>
            <person name="Sanchez-Garcia M."/>
            <person name="Morin E."/>
            <person name="Andreopoulos B."/>
            <person name="Barry K.W."/>
            <person name="Bonito G."/>
            <person name="Buee M."/>
            <person name="Carver A."/>
            <person name="Chen C."/>
            <person name="Cichocki N."/>
            <person name="Clum A."/>
            <person name="Culley D."/>
            <person name="Crous P.W."/>
            <person name="Fauchery L."/>
            <person name="Girlanda M."/>
            <person name="Hayes R.D."/>
            <person name="Keri Z."/>
            <person name="LaButti K."/>
            <person name="Lipzen A."/>
            <person name="Lombard V."/>
            <person name="Magnuson J."/>
            <person name="Maillard F."/>
            <person name="Murat C."/>
            <person name="Nolan M."/>
            <person name="Ohm R.A."/>
            <person name="Pangilinan J."/>
            <person name="Pereira M.F."/>
            <person name="Perotto S."/>
            <person name="Peter M."/>
            <person name="Pfister S."/>
            <person name="Riley R."/>
            <person name="Sitrit Y."/>
            <person name="Stielow J.B."/>
            <person name="Szollosi G."/>
            <person name="Zifcakova L."/>
            <person name="Stursova M."/>
            <person name="Spatafora J.W."/>
            <person name="Tedersoo L."/>
            <person name="Vaario L.M."/>
            <person name="Yamada A."/>
            <person name="Yan M."/>
            <person name="Wang P."/>
            <person name="Xu J."/>
            <person name="Bruns T."/>
            <person name="Baldrian P."/>
            <person name="Vilgalys R."/>
            <person name="Dunand C."/>
            <person name="Henrissat B."/>
            <person name="Grigoriev I.V."/>
            <person name="Hibbett D."/>
            <person name="Nagy L.G."/>
            <person name="Martin F.M."/>
        </authorList>
    </citation>
    <scope>NUCLEOTIDE SEQUENCE</scope>
    <source>
        <strain evidence="1">Prilba</strain>
    </source>
</reference>
<name>A0A9P5MLT7_9AGAM</name>
<sequence length="83" mass="9371">MASFSKRSQTLSKRPVLTTFFHFVLIFVRSQYILHTSRPLSKVSSTSCSVCPGCGDYSNGQHALLPFVVLLYDCLYVCLNSFR</sequence>
<protein>
    <submittedName>
        <fullName evidence="1">Uncharacterized protein</fullName>
    </submittedName>
</protein>
<accession>A0A9P5MLT7</accession>
<reference evidence="1" key="1">
    <citation type="submission" date="2019-10" db="EMBL/GenBank/DDBJ databases">
        <authorList>
            <consortium name="DOE Joint Genome Institute"/>
            <person name="Kuo A."/>
            <person name="Miyauchi S."/>
            <person name="Kiss E."/>
            <person name="Drula E."/>
            <person name="Kohler A."/>
            <person name="Sanchez-Garcia M."/>
            <person name="Andreopoulos B."/>
            <person name="Barry K.W."/>
            <person name="Bonito G."/>
            <person name="Buee M."/>
            <person name="Carver A."/>
            <person name="Chen C."/>
            <person name="Cichocki N."/>
            <person name="Clum A."/>
            <person name="Culley D."/>
            <person name="Crous P.W."/>
            <person name="Fauchery L."/>
            <person name="Girlanda M."/>
            <person name="Hayes R."/>
            <person name="Keri Z."/>
            <person name="LaButti K."/>
            <person name="Lipzen A."/>
            <person name="Lombard V."/>
            <person name="Magnuson J."/>
            <person name="Maillard F."/>
            <person name="Morin E."/>
            <person name="Murat C."/>
            <person name="Nolan M."/>
            <person name="Ohm R."/>
            <person name="Pangilinan J."/>
            <person name="Pereira M."/>
            <person name="Perotto S."/>
            <person name="Peter M."/>
            <person name="Riley R."/>
            <person name="Sitrit Y."/>
            <person name="Stielow B."/>
            <person name="Szollosi G."/>
            <person name="Zifcakova L."/>
            <person name="Stursova M."/>
            <person name="Spatafora J.W."/>
            <person name="Tedersoo L."/>
            <person name="Vaario L.-M."/>
            <person name="Yamada A."/>
            <person name="Yan M."/>
            <person name="Wang P."/>
            <person name="Xu J."/>
            <person name="Bruns T."/>
            <person name="Baldrian P."/>
            <person name="Vilgalys R."/>
            <person name="Henrissat B."/>
            <person name="Grigoriev I.V."/>
            <person name="Hibbett D."/>
            <person name="Nagy L.G."/>
            <person name="Martin F.M."/>
        </authorList>
    </citation>
    <scope>NUCLEOTIDE SEQUENCE</scope>
    <source>
        <strain evidence="1">Prilba</strain>
    </source>
</reference>
<dbReference type="AlphaFoldDB" id="A0A9P5MLT7"/>
<gene>
    <name evidence="1" type="ORF">DFH94DRAFT_775511</name>
</gene>
<organism evidence="1 2">
    <name type="scientific">Russula ochroleuca</name>
    <dbReference type="NCBI Taxonomy" id="152965"/>
    <lineage>
        <taxon>Eukaryota</taxon>
        <taxon>Fungi</taxon>
        <taxon>Dikarya</taxon>
        <taxon>Basidiomycota</taxon>
        <taxon>Agaricomycotina</taxon>
        <taxon>Agaricomycetes</taxon>
        <taxon>Russulales</taxon>
        <taxon>Russulaceae</taxon>
        <taxon>Russula</taxon>
    </lineage>
</organism>
<dbReference type="Proteomes" id="UP000759537">
    <property type="component" value="Unassembled WGS sequence"/>
</dbReference>
<evidence type="ECO:0000313" key="1">
    <source>
        <dbReference type="EMBL" id="KAF8468707.1"/>
    </source>
</evidence>